<evidence type="ECO:0000256" key="2">
    <source>
        <dbReference type="SAM" id="MobiDB-lite"/>
    </source>
</evidence>
<sequence length="1525" mass="178861">MNLYKKIIVNNWISSSKSHKHEIYVYEDDSLENAIAKIAYNILTDKGRFYAWKFNKSILFKIKEIKWDGYSPNPLEATNLKSNQLKEQIIYDYNYSLFQFSSINIIFEKDFPELANNPYYFTDKTFPSLSELNKKETILKKLEKVDIKPIIDTTLNIHRYELVSKIHRPTKTILLVDLFERLNTTSTIQFIQWINDNYKIMYKLLKINKLSKEMLQNWTDVKKINAINCINCYSILASGTFAKLTIKDTMDVTLSYTINLRKNINWTEIYSNINEIKLYCSSFIKSKLNFADLSINAKLIIEIENVSMQNLKKKISEYVDVFDILKSNKETINLIYKRSSNYSNQGFDAHLYVKNCLYLGIEDADIIEQLTILNNMTEAEAKNLLKEEQELIYEMEQQNIKKQESINKIDTIVIIKLYKNGFYLEIINIPNKKELENIIYWISKIIASAVQKTLKKKKEQEPDIVYHKKSSSPPQNDDEDDIGKLSYSSSSDEKSSSAASRSGGALGKDKHSYFINLLQKADKDLFLNNYARTKCQAINQPIVFTEEYRDQLKKDGNYHFDNEIVYGSKPTIKNVYTCPRLWCPQSKIPLDPTKDDQTCPIEGEEPMELFFDNDKNKKRYVKLIKPDENNICAPCCFKKMPKEDELTKCKNYTKDEDKERKPSSIIVAKEDLPSVVDNNKDENYLVNVSPVRVGRFGVIQQALHELLLPDTKYSVCSKMLNKSDKCFVRKGIPHRTSKKLKHIYNDSLINAIALGLGFEPKEITRKAVNKKILIDAKDVFIRDLNKKLDLITFLSLENGNVCKAFMDKLPVIPENNKLLITELEKHLIKFKLSSKISSIKKNNYKLSRLLGIFKSYKKFMNYLSSNDYPTSKSPYYLYSLLSNIKEYNVLLVIWEKQTNLTTILCPYYVSYDDLIASMELNPQLLMIVKEKNYYEPIELKVKGKDGERLVRLNDYTHIKNLFKECSIIKHEYEESNILYNNIYSLNTWVKSSILAIKNKYLINTLIINSDLSITHFLTKGNILVITDKINVSFLPRFIKDLEIENIVFYDDIIGNKYENNSFLIKDNNLFIDKCKTLSINYDFGEINPDYTTAKEYYYSLTIKKMPLTNDIIHSQIIDDLYKYELVNSKRNKKWYQLQNMIYIKIINLSDEKFDKLLKLPKNERISELFKELDLKNVPEKNKIRVILEEVPFISKSHIKKHLNDFIIYYKYDFLNPTIKETKKQFIFSQISLQNSIPSQLIVYNPSTPNTVFNTFQTKDYIFNSKQEIVVTELPEIFKGNFEKLNSKWSMHKKSKWSNMVYIKNDKYNRNFIKEFYLWLANLLNIKTDYNDLVLSAYDKIKTIFATQLTNKDEMKNLFEDPRFLMLLNKALGKKYVNFNIFWDKYYSVVDLNDKKIILKEILESNELFPNDYFILSMSSILNINIITIHRSKYGANKDEKEDEKIIRGDISDLLLSSTFYKAPTTNYENRPVIILNKQDDGAKIIYSLVIDKTLPLNEKSIYIKLNDLPIEIKDLVNQHIKQQNI</sequence>
<organism evidence="3">
    <name type="scientific">viral metagenome</name>
    <dbReference type="NCBI Taxonomy" id="1070528"/>
    <lineage>
        <taxon>unclassified sequences</taxon>
        <taxon>metagenomes</taxon>
        <taxon>organismal metagenomes</taxon>
    </lineage>
</organism>
<evidence type="ECO:0000313" key="3">
    <source>
        <dbReference type="EMBL" id="QHT02990.1"/>
    </source>
</evidence>
<feature type="coiled-coil region" evidence="1">
    <location>
        <begin position="367"/>
        <end position="398"/>
    </location>
</feature>
<reference evidence="3" key="1">
    <citation type="journal article" date="2020" name="Nature">
        <title>Giant virus diversity and host interactions through global metagenomics.</title>
        <authorList>
            <person name="Schulz F."/>
            <person name="Roux S."/>
            <person name="Paez-Espino D."/>
            <person name="Jungbluth S."/>
            <person name="Walsh D.A."/>
            <person name="Denef V.J."/>
            <person name="McMahon K.D."/>
            <person name="Konstantinidis K.T."/>
            <person name="Eloe-Fadrosh E.A."/>
            <person name="Kyrpides N.C."/>
            <person name="Woyke T."/>
        </authorList>
    </citation>
    <scope>NUCLEOTIDE SEQUENCE</scope>
    <source>
        <strain evidence="3">GVMAG-M-3300020727-4</strain>
    </source>
</reference>
<accession>A0A6C0CGM1</accession>
<keyword evidence="1" id="KW-0175">Coiled coil</keyword>
<feature type="compositionally biased region" description="Low complexity" evidence="2">
    <location>
        <begin position="486"/>
        <end position="503"/>
    </location>
</feature>
<protein>
    <submittedName>
        <fullName evidence="3">Uncharacterized protein</fullName>
    </submittedName>
</protein>
<name>A0A6C0CGM1_9ZZZZ</name>
<proteinExistence type="predicted"/>
<feature type="region of interest" description="Disordered" evidence="2">
    <location>
        <begin position="461"/>
        <end position="505"/>
    </location>
</feature>
<evidence type="ECO:0000256" key="1">
    <source>
        <dbReference type="SAM" id="Coils"/>
    </source>
</evidence>
<dbReference type="EMBL" id="MN739404">
    <property type="protein sequence ID" value="QHT02990.1"/>
    <property type="molecule type" value="Genomic_DNA"/>
</dbReference>